<evidence type="ECO:0000256" key="1">
    <source>
        <dbReference type="SAM" id="MobiDB-lite"/>
    </source>
</evidence>
<feature type="compositionally biased region" description="Polar residues" evidence="1">
    <location>
        <begin position="468"/>
        <end position="483"/>
    </location>
</feature>
<dbReference type="STRING" id="490188.SAMN04488068_3309"/>
<evidence type="ECO:0000313" key="4">
    <source>
        <dbReference type="EMBL" id="SHH32990.1"/>
    </source>
</evidence>
<gene>
    <name evidence="4" type="ORF">SAMN04488068_3309</name>
</gene>
<feature type="region of interest" description="Disordered" evidence="1">
    <location>
        <begin position="467"/>
        <end position="492"/>
    </location>
</feature>
<dbReference type="PANTHER" id="PTHR47708:SF2">
    <property type="entry name" value="SI:CH73-132F6.5"/>
    <property type="match status" value="1"/>
</dbReference>
<dbReference type="EMBL" id="FQWZ01000009">
    <property type="protein sequence ID" value="SHH32990.1"/>
    <property type="molecule type" value="Genomic_DNA"/>
</dbReference>
<dbReference type="Pfam" id="PF07287">
    <property type="entry name" value="AtuA"/>
    <property type="match status" value="1"/>
</dbReference>
<dbReference type="Proteomes" id="UP000199758">
    <property type="component" value="Unassembled WGS sequence"/>
</dbReference>
<proteinExistence type="predicted"/>
<keyword evidence="5" id="KW-1185">Reference proteome</keyword>
<dbReference type="AlphaFoldDB" id="A0A1M5S3H7"/>
<dbReference type="InterPro" id="IPR056362">
    <property type="entry name" value="AtuA-like_ferredoxin_dom"/>
</dbReference>
<protein>
    <recommendedName>
        <fullName evidence="6">Terpene utilization protein AtuA</fullName>
    </recommendedName>
</protein>
<reference evidence="4 5" key="1">
    <citation type="submission" date="2016-11" db="EMBL/GenBank/DDBJ databases">
        <authorList>
            <person name="Jaros S."/>
            <person name="Januszkiewicz K."/>
            <person name="Wedrychowicz H."/>
        </authorList>
    </citation>
    <scope>NUCLEOTIDE SEQUENCE [LARGE SCALE GENOMIC DNA]</scope>
    <source>
        <strain evidence="4 5">CGMCC 1.7049</strain>
    </source>
</reference>
<dbReference type="OrthoDB" id="9763456at2"/>
<sequence length="612" mass="64530">MREQAGKAALRIGCASAFWGDTHTAAAQLVERGDIDVLVFDYLSEITMSIMAAKRMKSPDDGYATDFVEHVIGPLLPQLKARGIKVVANAGGVNPLACKAALEALIAKSGGGLTVGAVVGDDLLPRRRDYVDCSELDTGKPLPNNLVSMNAYLGAFPIAAALDAGADIVVTGRCVDSAVVLGPLIQRFGWHTDDYDRLAAGSLAGHLLECGAQMTGGNFTDWQQIADGYVDMGFPIAEVDAAGAMIVTKPAGTGGAVTPHTVLEQMLYEIGDPQAYRLPDVICDFTQVQLRSVGRDRVAVSGARGRAPSAFYKVSATYPDGMRCAALFMIGGDNAAAKGRASANAIVEKVRRQLLAAGLGDFSGVDIHCIGAEESYGPHARPGAAATREVVVKIVTQHRNPKALKLFAREIAQAATGMAPGFTGYFNAGRPEPSMIPRLFSTLVPKRGIEIAIVVGERRQLVPIADAVSSNGSEESTAPTATSDVAHEPATADTQRVPLRRLALARSGDKGDHANIGVIARRADFMPLLRRELTAAVVRDYFAHVLAGGRQGRVDRWELPGSHSFNFLLHHALGGGGACSLRTDPQGKAFAQMLLDLPVPVDAALAAQLPDC</sequence>
<evidence type="ECO:0000259" key="3">
    <source>
        <dbReference type="Pfam" id="PF23544"/>
    </source>
</evidence>
<dbReference type="PANTHER" id="PTHR47708">
    <property type="match status" value="1"/>
</dbReference>
<organism evidence="4 5">
    <name type="scientific">Hydrocarboniphaga daqingensis</name>
    <dbReference type="NCBI Taxonomy" id="490188"/>
    <lineage>
        <taxon>Bacteria</taxon>
        <taxon>Pseudomonadati</taxon>
        <taxon>Pseudomonadota</taxon>
        <taxon>Gammaproteobacteria</taxon>
        <taxon>Nevskiales</taxon>
        <taxon>Nevskiaceae</taxon>
        <taxon>Hydrocarboniphaga</taxon>
    </lineage>
</organism>
<feature type="domain" description="AtuA-like ferredoxin-fold" evidence="3">
    <location>
        <begin position="497"/>
        <end position="599"/>
    </location>
</feature>
<accession>A0A1M5S3H7</accession>
<evidence type="ECO:0000259" key="2">
    <source>
        <dbReference type="Pfam" id="PF07287"/>
    </source>
</evidence>
<evidence type="ECO:0008006" key="6">
    <source>
        <dbReference type="Google" id="ProtNLM"/>
    </source>
</evidence>
<evidence type="ECO:0000313" key="5">
    <source>
        <dbReference type="Proteomes" id="UP000199758"/>
    </source>
</evidence>
<dbReference type="InterPro" id="IPR010839">
    <property type="entry name" value="AtuA_N"/>
</dbReference>
<dbReference type="RefSeq" id="WP_072899453.1">
    <property type="nucleotide sequence ID" value="NZ_FQWZ01000009.1"/>
</dbReference>
<dbReference type="Pfam" id="PF23544">
    <property type="entry name" value="AtuA_ferredoxin"/>
    <property type="match status" value="1"/>
</dbReference>
<feature type="domain" description="Acyclic terpene utilisation N-terminal" evidence="2">
    <location>
        <begin position="10"/>
        <end position="452"/>
    </location>
</feature>
<name>A0A1M5S3H7_9GAMM</name>